<dbReference type="EMBL" id="JAMZFT010000003">
    <property type="protein sequence ID" value="MCP1337537.1"/>
    <property type="molecule type" value="Genomic_DNA"/>
</dbReference>
<feature type="transmembrane region" description="Helical" evidence="4">
    <location>
        <begin position="171"/>
        <end position="194"/>
    </location>
</feature>
<keyword evidence="2 4" id="KW-1133">Transmembrane helix</keyword>
<evidence type="ECO:0000256" key="4">
    <source>
        <dbReference type="SAM" id="Phobius"/>
    </source>
</evidence>
<feature type="transmembrane region" description="Helical" evidence="4">
    <location>
        <begin position="146"/>
        <end position="165"/>
    </location>
</feature>
<proteinExistence type="predicted"/>
<dbReference type="SUPFAM" id="SSF103473">
    <property type="entry name" value="MFS general substrate transporter"/>
    <property type="match status" value="1"/>
</dbReference>
<feature type="transmembrane region" description="Helical" evidence="4">
    <location>
        <begin position="296"/>
        <end position="314"/>
    </location>
</feature>
<dbReference type="Gene3D" id="1.20.1250.20">
    <property type="entry name" value="MFS general substrate transporter like domains"/>
    <property type="match status" value="1"/>
</dbReference>
<feature type="transmembrane region" description="Helical" evidence="4">
    <location>
        <begin position="320"/>
        <end position="342"/>
    </location>
</feature>
<keyword evidence="6" id="KW-1185">Reference proteome</keyword>
<keyword evidence="1 4" id="KW-0812">Transmembrane</keyword>
<name>A0A9J6PFP0_9PROT</name>
<protein>
    <submittedName>
        <fullName evidence="5">MFS transporter</fullName>
    </submittedName>
</protein>
<feature type="transmembrane region" description="Helical" evidence="4">
    <location>
        <begin position="109"/>
        <end position="134"/>
    </location>
</feature>
<dbReference type="InterPro" id="IPR011701">
    <property type="entry name" value="MFS"/>
</dbReference>
<dbReference type="Proteomes" id="UP001055804">
    <property type="component" value="Unassembled WGS sequence"/>
</dbReference>
<feature type="transmembrane region" description="Helical" evidence="4">
    <location>
        <begin position="57"/>
        <end position="79"/>
    </location>
</feature>
<evidence type="ECO:0000313" key="6">
    <source>
        <dbReference type="Proteomes" id="UP001055804"/>
    </source>
</evidence>
<feature type="transmembrane region" description="Helical" evidence="4">
    <location>
        <begin position="86"/>
        <end position="103"/>
    </location>
</feature>
<feature type="transmembrane region" description="Helical" evidence="4">
    <location>
        <begin position="20"/>
        <end position="37"/>
    </location>
</feature>
<feature type="transmembrane region" description="Helical" evidence="4">
    <location>
        <begin position="384"/>
        <end position="410"/>
    </location>
</feature>
<feature type="transmembrane region" description="Helical" evidence="4">
    <location>
        <begin position="263"/>
        <end position="284"/>
    </location>
</feature>
<gene>
    <name evidence="5" type="ORF">NJQ99_14035</name>
</gene>
<sequence>MRGIGVPEDVTRLAPGTRGFVAALGIGQICSWGSLYYSFPQIAEGMGRELGWSRPDLYGAITLGLALSGLAAYPVGAAIDRGHGRAVMTGGSLLAGLLLIAWSQVETLWLFYAVFAGIGCLQAAVLYEPAFAVISRRMGAGRARAGITALTLWGGFASTVFIPLIEVLMGWWGWRGALVALGGVNIAICAGLYASMIDAGRDAPAPPPAAGAAAPLAGRRAVARAMRTPVFWALAVVFVAYTATFSAFTFHLYPLLLERGLDAAGAVTVMAVIGPAQVAGRFGIWIFGPRATVRSIGCVAVVVFAGAMIALAVLEPGLVSAAAIAALYGAANGVFTIVRGLAVPEMLTRDAYGAINGALLAPSLVAKAAAPLAVAYLWQASGTYGAVLAALVAGALILLTAFWAAAAFAIRAGKREQPPV</sequence>
<organism evidence="5 6">
    <name type="scientific">Futiania mangrovi</name>
    <dbReference type="NCBI Taxonomy" id="2959716"/>
    <lineage>
        <taxon>Bacteria</taxon>
        <taxon>Pseudomonadati</taxon>
        <taxon>Pseudomonadota</taxon>
        <taxon>Alphaproteobacteria</taxon>
        <taxon>Futianiales</taxon>
        <taxon>Futianiaceae</taxon>
        <taxon>Futiania</taxon>
    </lineage>
</organism>
<dbReference type="GO" id="GO:0022857">
    <property type="term" value="F:transmembrane transporter activity"/>
    <property type="evidence" value="ECO:0007669"/>
    <property type="project" value="InterPro"/>
</dbReference>
<evidence type="ECO:0000313" key="5">
    <source>
        <dbReference type="EMBL" id="MCP1337537.1"/>
    </source>
</evidence>
<dbReference type="InterPro" id="IPR050327">
    <property type="entry name" value="Proton-linked_MCT"/>
</dbReference>
<feature type="transmembrane region" description="Helical" evidence="4">
    <location>
        <begin position="230"/>
        <end position="251"/>
    </location>
</feature>
<feature type="transmembrane region" description="Helical" evidence="4">
    <location>
        <begin position="354"/>
        <end position="378"/>
    </location>
</feature>
<dbReference type="RefSeq" id="WP_269333502.1">
    <property type="nucleotide sequence ID" value="NZ_JAMZFT010000003.1"/>
</dbReference>
<evidence type="ECO:0000256" key="1">
    <source>
        <dbReference type="ARBA" id="ARBA00022692"/>
    </source>
</evidence>
<evidence type="ECO:0000256" key="2">
    <source>
        <dbReference type="ARBA" id="ARBA00022989"/>
    </source>
</evidence>
<dbReference type="Pfam" id="PF07690">
    <property type="entry name" value="MFS_1"/>
    <property type="match status" value="1"/>
</dbReference>
<dbReference type="InterPro" id="IPR036259">
    <property type="entry name" value="MFS_trans_sf"/>
</dbReference>
<comment type="caution">
    <text evidence="5">The sequence shown here is derived from an EMBL/GenBank/DDBJ whole genome shotgun (WGS) entry which is preliminary data.</text>
</comment>
<dbReference type="PANTHER" id="PTHR11360">
    <property type="entry name" value="MONOCARBOXYLATE TRANSPORTER"/>
    <property type="match status" value="1"/>
</dbReference>
<reference evidence="5" key="1">
    <citation type="submission" date="2022-06" db="EMBL/GenBank/DDBJ databases">
        <title>Isolation and Genomics of Futiania mangrovii gen. nov., sp. nov., a Rare and Metabolically-versatile member in the Class Alphaproteobacteria.</title>
        <authorList>
            <person name="Liu L."/>
            <person name="Huang W.-C."/>
            <person name="Pan J."/>
            <person name="Li J."/>
            <person name="Huang Y."/>
            <person name="Du H."/>
            <person name="Liu Y."/>
            <person name="Li M."/>
        </authorList>
    </citation>
    <scope>NUCLEOTIDE SEQUENCE</scope>
    <source>
        <strain evidence="5">FT118</strain>
    </source>
</reference>
<keyword evidence="3 4" id="KW-0472">Membrane</keyword>
<evidence type="ECO:0000256" key="3">
    <source>
        <dbReference type="ARBA" id="ARBA00023136"/>
    </source>
</evidence>
<dbReference type="AlphaFoldDB" id="A0A9J6PFP0"/>
<accession>A0A9J6PFP0</accession>